<reference evidence="18 19" key="1">
    <citation type="journal article" date="2018" name="Nat. Ecol. Evol.">
        <title>Pezizomycetes genomes reveal the molecular basis of ectomycorrhizal truffle lifestyle.</title>
        <authorList>
            <person name="Murat C."/>
            <person name="Payen T."/>
            <person name="Noel B."/>
            <person name="Kuo A."/>
            <person name="Morin E."/>
            <person name="Chen J."/>
            <person name="Kohler A."/>
            <person name="Krizsan K."/>
            <person name="Balestrini R."/>
            <person name="Da Silva C."/>
            <person name="Montanini B."/>
            <person name="Hainaut M."/>
            <person name="Levati E."/>
            <person name="Barry K.W."/>
            <person name="Belfiori B."/>
            <person name="Cichocki N."/>
            <person name="Clum A."/>
            <person name="Dockter R.B."/>
            <person name="Fauchery L."/>
            <person name="Guy J."/>
            <person name="Iotti M."/>
            <person name="Le Tacon F."/>
            <person name="Lindquist E.A."/>
            <person name="Lipzen A."/>
            <person name="Malagnac F."/>
            <person name="Mello A."/>
            <person name="Molinier V."/>
            <person name="Miyauchi S."/>
            <person name="Poulain J."/>
            <person name="Riccioni C."/>
            <person name="Rubini A."/>
            <person name="Sitrit Y."/>
            <person name="Splivallo R."/>
            <person name="Traeger S."/>
            <person name="Wang M."/>
            <person name="Zifcakova L."/>
            <person name="Wipf D."/>
            <person name="Zambonelli A."/>
            <person name="Paolocci F."/>
            <person name="Nowrousian M."/>
            <person name="Ottonello S."/>
            <person name="Baldrian P."/>
            <person name="Spatafora J.W."/>
            <person name="Henrissat B."/>
            <person name="Nagy L.G."/>
            <person name="Aury J.M."/>
            <person name="Wincker P."/>
            <person name="Grigoriev I.V."/>
            <person name="Bonfante P."/>
            <person name="Martin F.M."/>
        </authorList>
    </citation>
    <scope>NUCLEOTIDE SEQUENCE [LARGE SCALE GENOMIC DNA]</scope>
    <source>
        <strain evidence="18 19">RN42</strain>
    </source>
</reference>
<dbReference type="FunFam" id="1.25.40.470:FF:000001">
    <property type="entry name" value="Coatomer subunit beta"/>
    <property type="match status" value="1"/>
</dbReference>
<evidence type="ECO:0000256" key="12">
    <source>
        <dbReference type="ARBA" id="ARBA00025536"/>
    </source>
</evidence>
<evidence type="ECO:0000256" key="7">
    <source>
        <dbReference type="ARBA" id="ARBA00022892"/>
    </source>
</evidence>
<dbReference type="PIRSF" id="PIRSF005567">
    <property type="entry name" value="Coatomer_beta'_subunit"/>
    <property type="match status" value="1"/>
</dbReference>
<dbReference type="InterPro" id="IPR006692">
    <property type="entry name" value="Beta-prop_COPA/B_2nd"/>
</dbReference>
<evidence type="ECO:0000256" key="4">
    <source>
        <dbReference type="ARBA" id="ARBA00022490"/>
    </source>
</evidence>
<dbReference type="GO" id="GO:0030126">
    <property type="term" value="C:COPI vesicle coat"/>
    <property type="evidence" value="ECO:0007669"/>
    <property type="project" value="TreeGrafter"/>
</dbReference>
<evidence type="ECO:0000256" key="3">
    <source>
        <dbReference type="ARBA" id="ARBA00022448"/>
    </source>
</evidence>
<keyword evidence="11 13" id="KW-0968">Cytoplasmic vesicle</keyword>
<keyword evidence="19" id="KW-1185">Reference proteome</keyword>
<dbReference type="AlphaFoldDB" id="A0A3N4IBU5"/>
<dbReference type="InterPro" id="IPR020472">
    <property type="entry name" value="WD40_PAC1"/>
</dbReference>
<dbReference type="CDD" id="cd00200">
    <property type="entry name" value="WD40"/>
    <property type="match status" value="1"/>
</dbReference>
<protein>
    <recommendedName>
        <fullName evidence="13">Coatomer subunit beta'</fullName>
    </recommendedName>
</protein>
<comment type="similarity">
    <text evidence="2 13">Belongs to the WD repeat COPB2 family.</text>
</comment>
<dbReference type="Proteomes" id="UP000275078">
    <property type="component" value="Unassembled WGS sequence"/>
</dbReference>
<dbReference type="PANTHER" id="PTHR19876:SF2">
    <property type="entry name" value="COATOMER SUBUNIT BETA"/>
    <property type="match status" value="1"/>
</dbReference>
<dbReference type="Gene3D" id="1.25.40.470">
    <property type="match status" value="1"/>
</dbReference>
<name>A0A3N4IBU5_ASCIM</name>
<dbReference type="Pfam" id="PF04053">
    <property type="entry name" value="B-prop_COPA_B_2nd"/>
    <property type="match status" value="1"/>
</dbReference>
<keyword evidence="9 13" id="KW-0333">Golgi apparatus</keyword>
<dbReference type="InterPro" id="IPR001680">
    <property type="entry name" value="WD40_rpt"/>
</dbReference>
<dbReference type="GO" id="GO:0006891">
    <property type="term" value="P:intra-Golgi vesicle-mediated transport"/>
    <property type="evidence" value="ECO:0007669"/>
    <property type="project" value="TreeGrafter"/>
</dbReference>
<dbReference type="SMART" id="SM00320">
    <property type="entry name" value="WD40"/>
    <property type="match status" value="6"/>
</dbReference>
<dbReference type="STRING" id="1160509.A0A3N4IBU5"/>
<dbReference type="GO" id="GO:0000139">
    <property type="term" value="C:Golgi membrane"/>
    <property type="evidence" value="ECO:0007669"/>
    <property type="project" value="UniProtKB-SubCell"/>
</dbReference>
<keyword evidence="7 13" id="KW-0931">ER-Golgi transport</keyword>
<evidence type="ECO:0000256" key="9">
    <source>
        <dbReference type="ARBA" id="ARBA00023034"/>
    </source>
</evidence>
<dbReference type="PANTHER" id="PTHR19876">
    <property type="entry name" value="COATOMER"/>
    <property type="match status" value="1"/>
</dbReference>
<feature type="repeat" description="WD" evidence="14">
    <location>
        <begin position="136"/>
        <end position="170"/>
    </location>
</feature>
<proteinExistence type="inferred from homology"/>
<feature type="repeat" description="WD" evidence="14">
    <location>
        <begin position="225"/>
        <end position="266"/>
    </location>
</feature>
<feature type="domain" description="COPA/B second beta-propeller" evidence="16">
    <location>
        <begin position="320"/>
        <end position="578"/>
    </location>
</feature>
<comment type="subcellular location">
    <subcellularLocation>
        <location evidence="1 13">Cytoplasmic vesicle</location>
        <location evidence="1 13">COPI-coated vesicle membrane</location>
        <topology evidence="1 13">Peripheral membrane protein</topology>
        <orientation evidence="1 13">Cytoplasmic side</orientation>
    </subcellularLocation>
    <subcellularLocation>
        <location evidence="13">Golgi apparatus membrane</location>
        <topology evidence="13">Peripheral membrane protein</topology>
        <orientation evidence="13">Cytoplasmic side</orientation>
    </subcellularLocation>
    <text evidence="13">The coatomer is cytoplasmic or polymerized on the cytoplasmic side of the Golgi, as well as on the vesicles/buds originating from it.</text>
</comment>
<evidence type="ECO:0000256" key="11">
    <source>
        <dbReference type="ARBA" id="ARBA00023329"/>
    </source>
</evidence>
<dbReference type="Pfam" id="PF00400">
    <property type="entry name" value="WD40"/>
    <property type="match status" value="5"/>
</dbReference>
<dbReference type="PROSITE" id="PS50294">
    <property type="entry name" value="WD_REPEATS_REGION"/>
    <property type="match status" value="3"/>
</dbReference>
<dbReference type="GO" id="GO:0005198">
    <property type="term" value="F:structural molecule activity"/>
    <property type="evidence" value="ECO:0007669"/>
    <property type="project" value="UniProtKB-UniRule"/>
</dbReference>
<evidence type="ECO:0000256" key="2">
    <source>
        <dbReference type="ARBA" id="ARBA00010844"/>
    </source>
</evidence>
<dbReference type="PROSITE" id="PS50082">
    <property type="entry name" value="WD_REPEATS_2"/>
    <property type="match status" value="4"/>
</dbReference>
<feature type="compositionally biased region" description="Low complexity" evidence="15">
    <location>
        <begin position="845"/>
        <end position="855"/>
    </location>
</feature>
<evidence type="ECO:0000256" key="5">
    <source>
        <dbReference type="ARBA" id="ARBA00022574"/>
    </source>
</evidence>
<evidence type="ECO:0000259" key="17">
    <source>
        <dbReference type="Pfam" id="PF23953"/>
    </source>
</evidence>
<keyword evidence="3 13" id="KW-0813">Transport</keyword>
<organism evidence="18 19">
    <name type="scientific">Ascobolus immersus RN42</name>
    <dbReference type="NCBI Taxonomy" id="1160509"/>
    <lineage>
        <taxon>Eukaryota</taxon>
        <taxon>Fungi</taxon>
        <taxon>Dikarya</taxon>
        <taxon>Ascomycota</taxon>
        <taxon>Pezizomycotina</taxon>
        <taxon>Pezizomycetes</taxon>
        <taxon>Pezizales</taxon>
        <taxon>Ascobolaceae</taxon>
        <taxon>Ascobolus</taxon>
    </lineage>
</organism>
<dbReference type="InterPro" id="IPR036322">
    <property type="entry name" value="WD40_repeat_dom_sf"/>
</dbReference>
<evidence type="ECO:0000256" key="10">
    <source>
        <dbReference type="ARBA" id="ARBA00023136"/>
    </source>
</evidence>
<dbReference type="GO" id="GO:0006888">
    <property type="term" value="P:endoplasmic reticulum to Golgi vesicle-mediated transport"/>
    <property type="evidence" value="ECO:0007669"/>
    <property type="project" value="TreeGrafter"/>
</dbReference>
<dbReference type="GO" id="GO:0006886">
    <property type="term" value="P:intracellular protein transport"/>
    <property type="evidence" value="ECO:0007669"/>
    <property type="project" value="UniProtKB-UniRule"/>
</dbReference>
<dbReference type="SUPFAM" id="SSF50978">
    <property type="entry name" value="WD40 repeat-like"/>
    <property type="match status" value="2"/>
</dbReference>
<keyword evidence="6" id="KW-0677">Repeat</keyword>
<dbReference type="CDD" id="cd22947">
    <property type="entry name" value="Coatomer_WDAD_beta-like"/>
    <property type="match status" value="1"/>
</dbReference>
<keyword evidence="4 13" id="KW-0963">Cytoplasm</keyword>
<evidence type="ECO:0000256" key="14">
    <source>
        <dbReference type="PROSITE-ProRule" id="PRU00221"/>
    </source>
</evidence>
<evidence type="ECO:0000313" key="18">
    <source>
        <dbReference type="EMBL" id="RPA83562.1"/>
    </source>
</evidence>
<dbReference type="PRINTS" id="PR00320">
    <property type="entry name" value="GPROTEINBRPT"/>
</dbReference>
<dbReference type="InterPro" id="IPR056176">
    <property type="entry name" value="TPR_COPA_B"/>
</dbReference>
<dbReference type="InterPro" id="IPR050844">
    <property type="entry name" value="Coatomer_complex_subunit"/>
</dbReference>
<sequence length="869" mass="96676">MRLDVKRQLFARSDRVKGIDFHPSEPWVLATLYSGHVNIWSYETQSIIKSFEVTDVPVRAGRFIARKNWIVVGSDDFQLRVYNYNTSEKITQFEAHPDYIRAIVVHPTQPFVLTASDDMTIKLWNWEKGWACMQTFEGHSHYVMSLAINPKDTNTFASACLDRTVKIWSLGGAGRPNYTLEAHETKGVNHVDYYPGADKPYILTTSDDRTIKIWDYTTKALVATLEGHTSNVSFACYHPELPVIVSGSEDGTIKIWHANTHRLEQTLNYNLERAWCVSYQKGKNGIGIGFDDGVVVIKMGREEPAISMDQNGKLIWAKQNEVVSSVIRPGDASTDGEGLILPTKDLGTCEVFPSVLKHSPNGRFVAVCGDGEYIIYTSLAWRNKEFGSALDFVWSTKDQSTDYAIRESSTSVKIFKNFKERPEGPLDVGFAAEGLFGGFLLAVKGNGFVALYDWDSGELVRRIDVVPTEIYWSEGGELFTIACEDTFYVLRFSRDAYLQALQEGAVDDDGVEAAFEVVTDINETVRTGEWVGDCFIYTTSTNRLNYLVGDQTYLITSFDKPMYLIGYLQRDGRLYLSDKDVNITSYSLSVSVIEYQTLVLRGEMELAAEILNDIPEEGRNKIARFLEGQGHKELALEVATDPEQRFDLSLALGQLDTAVQIAREADSDQKWKVIGDAALNSWDLVLAEESFVQAKDLGSLLLLHTSTGNTEGLRNLAELAQETGANNIAFAALWALAQTGDLISLLEKSGRHAEAALFAHTYKPSAVQATTEKWKEALIAQEKGNKDSFASRKKLIERIGEPEKDTDLFPEWDSYLTLEKEYSASTNGNLIDLDGPQAVAEEETSSSPPAEISAPGTPEGEGELVSAEA</sequence>
<comment type="subunit">
    <text evidence="13">Oligomeric complex that consists of at least the alpha, beta, beta', gamma, delta, epsilon and zeta subunits.</text>
</comment>
<dbReference type="Pfam" id="PF23953">
    <property type="entry name" value="TPR_COPA_B"/>
    <property type="match status" value="1"/>
</dbReference>
<dbReference type="Gene3D" id="2.130.10.10">
    <property type="entry name" value="YVTN repeat-like/Quinoprotein amine dehydrogenase"/>
    <property type="match status" value="1"/>
</dbReference>
<evidence type="ECO:0000259" key="16">
    <source>
        <dbReference type="Pfam" id="PF04053"/>
    </source>
</evidence>
<comment type="function">
    <text evidence="12 13">The coatomer is a cytosolic protein complex that binds to dilysine motifs and reversibly associates with Golgi non-clathrin-coated vesicles, which further mediate biosynthetic protein transport from the ER, via the Golgi up to the trans Golgi network. Coatomer complex is required for budding from Golgi membranes, and is essential for the retrograde Golgi-to-ER transport of dilysine-tagged proteins.</text>
</comment>
<evidence type="ECO:0000256" key="6">
    <source>
        <dbReference type="ARBA" id="ARBA00022737"/>
    </source>
</evidence>
<gene>
    <name evidence="18" type="ORF">BJ508DRAFT_413243</name>
</gene>
<evidence type="ECO:0000256" key="1">
    <source>
        <dbReference type="ARBA" id="ARBA00004347"/>
    </source>
</evidence>
<dbReference type="FunFam" id="2.130.10.10:FF:000016">
    <property type="entry name" value="Coatomer alpha subunit, putative"/>
    <property type="match status" value="1"/>
</dbReference>
<accession>A0A3N4IBU5</accession>
<dbReference type="GO" id="GO:0006890">
    <property type="term" value="P:retrograde vesicle-mediated transport, Golgi to endoplasmic reticulum"/>
    <property type="evidence" value="ECO:0007669"/>
    <property type="project" value="TreeGrafter"/>
</dbReference>
<evidence type="ECO:0000256" key="13">
    <source>
        <dbReference type="PIRNR" id="PIRNR005567"/>
    </source>
</evidence>
<evidence type="ECO:0000256" key="15">
    <source>
        <dbReference type="SAM" id="MobiDB-lite"/>
    </source>
</evidence>
<evidence type="ECO:0000256" key="8">
    <source>
        <dbReference type="ARBA" id="ARBA00022927"/>
    </source>
</evidence>
<feature type="domain" description="COPA/B TPR" evidence="17">
    <location>
        <begin position="595"/>
        <end position="775"/>
    </location>
</feature>
<dbReference type="OrthoDB" id="10261470at2759"/>
<dbReference type="InterPro" id="IPR015943">
    <property type="entry name" value="WD40/YVTN_repeat-like_dom_sf"/>
</dbReference>
<keyword evidence="10 13" id="KW-0472">Membrane</keyword>
<feature type="repeat" description="WD" evidence="14">
    <location>
        <begin position="198"/>
        <end position="224"/>
    </location>
</feature>
<feature type="region of interest" description="Disordered" evidence="15">
    <location>
        <begin position="826"/>
        <end position="869"/>
    </location>
</feature>
<keyword evidence="5 14" id="KW-0853">WD repeat</keyword>
<feature type="repeat" description="WD" evidence="14">
    <location>
        <begin position="93"/>
        <end position="125"/>
    </location>
</feature>
<dbReference type="EMBL" id="ML119663">
    <property type="protein sequence ID" value="RPA83562.1"/>
    <property type="molecule type" value="Genomic_DNA"/>
</dbReference>
<keyword evidence="8 13" id="KW-0653">Protein transport</keyword>
<evidence type="ECO:0000313" key="19">
    <source>
        <dbReference type="Proteomes" id="UP000275078"/>
    </source>
</evidence>
<dbReference type="InterPro" id="IPR016453">
    <property type="entry name" value="COPB2"/>
</dbReference>